<keyword evidence="1" id="KW-0732">Signal</keyword>
<proteinExistence type="predicted"/>
<gene>
    <name evidence="3" type="ORF">GGR32_002258</name>
</gene>
<feature type="non-terminal residue" evidence="3">
    <location>
        <position position="1820"/>
    </location>
</feature>
<feature type="signal peptide" evidence="1">
    <location>
        <begin position="1"/>
        <end position="31"/>
    </location>
</feature>
<protein>
    <submittedName>
        <fullName evidence="3">Plastocyanin</fullName>
    </submittedName>
</protein>
<feature type="domain" description="Ig-like" evidence="2">
    <location>
        <begin position="788"/>
        <end position="869"/>
    </location>
</feature>
<feature type="domain" description="Ig-like" evidence="2">
    <location>
        <begin position="459"/>
        <end position="537"/>
    </location>
</feature>
<reference evidence="3 4" key="1">
    <citation type="submission" date="2020-08" db="EMBL/GenBank/DDBJ databases">
        <title>Genomic Encyclopedia of Type Strains, Phase IV (KMG-IV): sequencing the most valuable type-strain genomes for metagenomic binning, comparative biology and taxonomic classification.</title>
        <authorList>
            <person name="Goeker M."/>
        </authorList>
    </citation>
    <scope>NUCLEOTIDE SEQUENCE [LARGE SCALE GENOMIC DNA]</scope>
    <source>
        <strain evidence="3 4">DSM 29568</strain>
    </source>
</reference>
<dbReference type="InterPro" id="IPR044023">
    <property type="entry name" value="Ig_7"/>
</dbReference>
<evidence type="ECO:0000259" key="2">
    <source>
        <dbReference type="Pfam" id="PF19081"/>
    </source>
</evidence>
<feature type="chain" id="PRO_5032850731" evidence="1">
    <location>
        <begin position="32"/>
        <end position="1820"/>
    </location>
</feature>
<evidence type="ECO:0000313" key="4">
    <source>
        <dbReference type="Proteomes" id="UP000553034"/>
    </source>
</evidence>
<keyword evidence="4" id="KW-1185">Reference proteome</keyword>
<sequence length="1820" mass="192955">MSNNFTFNIKVRKTSMVYTLLLFVLSLSVNGQVTKTYADQVVSESHVTNSANATAEAGAATLEASSGLALGIGRYSGYLELKFSQPLSAGTTSYLHLDFDDDLLNALLGGELGGALADILGTVLLGNHYFNVEARGVLPTNVLQASSQNGFSSDEMRLVIDEHGNYLLAITPNFAYDKIYVENKMSSLIGLGVKETMDVYGAYYTTGQRMCGEPFATSYSGSGGTIDVLGLGQNGVENPAHAIDADPNTYSNLRLGLLSLAGSLSQTIYFDSPSQATDQAVVELQVDDPTLLSLNVADGIKIEAFLGSTLVATFDDWSLLDLDLLGLLSNSQRVKVPFAPGTSFDRVRVTISSLVELQLTKSVKVYGAYQVPAAATLSVSEYHVCEGETASLTATSTLGNLRWYSDLTSDTPLFEGAADFVTPALMQDATYYVASAKAGCVTESARKAVNVFVHPQAVAPTVVEAVKYVNSGGSTVFEIQNPQNHIEYVWYDGANAVHTGTTFMVGNVTSNQSYEVEAKIGATCVSASKTTVSVNVTAALLPPEVSPTTITITEGENASFVATATPNSSVNFIWEDQNGDTLVVENAATGQMTFETGSSLTPGTYTYEVYTQSATETSTSVFVTITVVSANALDCYVANTQTSGVLPVCVLCEVDEAQNAVDGDINTASRFVAPASVIGGVWQELVFQQQGQSGDKVELIIGEENAVLNLTLLGGITFETYNGGTANGDAVTGNALVDVTLLSGGTKAKVVITSGGVFDRVRVTYRPLLGLLNNNFLLYKGSIDYQDPAIVTQNVSVCEGDTTTLTVTPASGYQVHWYAQEVGGTPLINNSVSYTTPALTTLGENIFYVALSYNGCEEANRLPVSVMVNKVPNAVDLRAEVEPVYCTGETVEIVPGLALGSSLNANDVTYDWYFDINKTQPISSGIVGGVDYFIDNLGMLAVDGLPASATPYTYYLSATNKNNCESEAGDLLEVSFKVLNAVPQVTVTGAGNPVCEGEFITLEASVAGITVDNPVYSWHQDINLADTPVLGDSIVVNANTAITEYYVYVTGDNICPSAVETVSLTVNAVPEITLTKTSEIVALGGIVDLPAVTTIPNGLTPVWYDGNGQQVTTTTGLSFSQTGVYTYVVAVEDAVTGCTATKEFAITVYDATACPTLTERVYADQQRWVTTLLGGVSNKNNAVDGNPKTYSTITTGLVLLGLGTTYQDLSWSNQTIAAGTPVSIKLGPEVGVLGLLNGISVVGRKNGQNIGAIKIVDMDLLNLINGENSYEYTFVPSNSSGPQDYDEVRVMVGGVLGIGNSVNVYGAYYRTPAGQVLDCQQGQVEDVFAGVDQVAALGALTGLTGVENPWDAVDDDMNTYAVMYNGVGVAAITQLTVDFKSASLEGDKIHIYLSNPNNILNLGLLSGFSIQRYLGTTKVGAPLDTAGGLLSLELLGLGSSTAKRLVVDPGDDLPYDRIRISNGGVVDVLDIINIYEIKREPKISIQNGTDNKLAICATDNISISLQDDCTTYEIRDENNNLLTKLSEDTFELPSHAQENTTYTYKIQAYRYGCEYGSSQEIEVSITASALQTDLEPIKVNGANISGPLCLDQNESVVLTTALSDSSTITNPVYYWYDEVGDSVVFSDSSVLNLGMLTNGIYTYSVGISGDSVCESTIANRREITFEIQIAATASDITVQNQTICYTDDAVITPTVLGIVNPQFNWYLANDTSQPILDGDTAGQVTYHISANGTLTVEGLSAGVTTSYYVSVQGDNFCENLPGTLAKATVVVSDVASPTAAETTQTFCASDMPSIADIVVNESNVIWYDAATNGVQLGDTV</sequence>
<feature type="domain" description="Ig-like" evidence="2">
    <location>
        <begin position="372"/>
        <end position="455"/>
    </location>
</feature>
<evidence type="ECO:0000313" key="3">
    <source>
        <dbReference type="EMBL" id="MBB4119946.1"/>
    </source>
</evidence>
<evidence type="ECO:0000256" key="1">
    <source>
        <dbReference type="SAM" id="SignalP"/>
    </source>
</evidence>
<accession>A0A840EWJ4</accession>
<name>A0A840EWJ4_9FLAO</name>
<comment type="caution">
    <text evidence="3">The sequence shown here is derived from an EMBL/GenBank/DDBJ whole genome shotgun (WGS) entry which is preliminary data.</text>
</comment>
<dbReference type="RefSeq" id="WP_425487753.1">
    <property type="nucleotide sequence ID" value="NZ_JACIFO010000012.1"/>
</dbReference>
<dbReference type="EMBL" id="JACIFO010000012">
    <property type="protein sequence ID" value="MBB4119946.1"/>
    <property type="molecule type" value="Genomic_DNA"/>
</dbReference>
<organism evidence="3 4">
    <name type="scientific">Mesonia hippocampi</name>
    <dbReference type="NCBI Taxonomy" id="1628250"/>
    <lineage>
        <taxon>Bacteria</taxon>
        <taxon>Pseudomonadati</taxon>
        <taxon>Bacteroidota</taxon>
        <taxon>Flavobacteriia</taxon>
        <taxon>Flavobacteriales</taxon>
        <taxon>Flavobacteriaceae</taxon>
        <taxon>Mesonia</taxon>
    </lineage>
</organism>
<dbReference type="Pfam" id="PF19081">
    <property type="entry name" value="Ig_7"/>
    <property type="match status" value="3"/>
</dbReference>
<dbReference type="Proteomes" id="UP000553034">
    <property type="component" value="Unassembled WGS sequence"/>
</dbReference>